<sequence length="101" mass="11157">MTEGSQAAWDAVRRCKSPRGKALDTAHLGRKCLAIENFLTSLLEDVELDPMYVAELLTVPTPRSRVVASTGRICICKQQHWVPGTPSHISRGRSGLRISTR</sequence>
<dbReference type="Proteomes" id="UP000002630">
    <property type="component" value="Linkage Group LG02"/>
</dbReference>
<accession>D7FPZ6</accession>
<dbReference type="EMBL" id="FN648375">
    <property type="protein sequence ID" value="CBJ48328.1"/>
    <property type="molecule type" value="Genomic_DNA"/>
</dbReference>
<protein>
    <submittedName>
        <fullName evidence="1">Uncharacterized protein</fullName>
    </submittedName>
</protein>
<name>D7FPZ6_ECTSI</name>
<dbReference type="EMBL" id="FN649727">
    <property type="protein sequence ID" value="CBJ48328.1"/>
    <property type="molecule type" value="Genomic_DNA"/>
</dbReference>
<reference evidence="1 2" key="1">
    <citation type="journal article" date="2010" name="Nature">
        <title>The Ectocarpus genome and the independent evolution of multicellularity in brown algae.</title>
        <authorList>
            <person name="Cock J.M."/>
            <person name="Sterck L."/>
            <person name="Rouze P."/>
            <person name="Scornet D."/>
            <person name="Allen A.E."/>
            <person name="Amoutzias G."/>
            <person name="Anthouard V."/>
            <person name="Artiguenave F."/>
            <person name="Aury J.M."/>
            <person name="Badger J.H."/>
            <person name="Beszteri B."/>
            <person name="Billiau K."/>
            <person name="Bonnet E."/>
            <person name="Bothwell J.H."/>
            <person name="Bowler C."/>
            <person name="Boyen C."/>
            <person name="Brownlee C."/>
            <person name="Carrano C.J."/>
            <person name="Charrier B."/>
            <person name="Cho G.Y."/>
            <person name="Coelho S.M."/>
            <person name="Collen J."/>
            <person name="Corre E."/>
            <person name="Da Silva C."/>
            <person name="Delage L."/>
            <person name="Delaroque N."/>
            <person name="Dittami S.M."/>
            <person name="Doulbeau S."/>
            <person name="Elias M."/>
            <person name="Farnham G."/>
            <person name="Gachon C.M."/>
            <person name="Gschloessl B."/>
            <person name="Heesch S."/>
            <person name="Jabbari K."/>
            <person name="Jubin C."/>
            <person name="Kawai H."/>
            <person name="Kimura K."/>
            <person name="Kloareg B."/>
            <person name="Kupper F.C."/>
            <person name="Lang D."/>
            <person name="Le Bail A."/>
            <person name="Leblanc C."/>
            <person name="Lerouge P."/>
            <person name="Lohr M."/>
            <person name="Lopez P.J."/>
            <person name="Martens C."/>
            <person name="Maumus F."/>
            <person name="Michel G."/>
            <person name="Miranda-Saavedra D."/>
            <person name="Morales J."/>
            <person name="Moreau H."/>
            <person name="Motomura T."/>
            <person name="Nagasato C."/>
            <person name="Napoli C.A."/>
            <person name="Nelson D.R."/>
            <person name="Nyvall-Collen P."/>
            <person name="Peters A.F."/>
            <person name="Pommier C."/>
            <person name="Potin P."/>
            <person name="Poulain J."/>
            <person name="Quesneville H."/>
            <person name="Read B."/>
            <person name="Rensing S.A."/>
            <person name="Ritter A."/>
            <person name="Rousvoal S."/>
            <person name="Samanta M."/>
            <person name="Samson G."/>
            <person name="Schroeder D.C."/>
            <person name="Segurens B."/>
            <person name="Strittmatter M."/>
            <person name="Tonon T."/>
            <person name="Tregear J.W."/>
            <person name="Valentin K."/>
            <person name="von Dassow P."/>
            <person name="Yamagishi T."/>
            <person name="Van de Peer Y."/>
            <person name="Wincker P."/>
        </authorList>
    </citation>
    <scope>NUCLEOTIDE SEQUENCE [LARGE SCALE GENOMIC DNA]</scope>
    <source>
        <strain evidence="2">Ec32 / CCAP1310/4</strain>
    </source>
</reference>
<evidence type="ECO:0000313" key="1">
    <source>
        <dbReference type="EMBL" id="CBJ48328.1"/>
    </source>
</evidence>
<dbReference type="InParanoid" id="D7FPZ6"/>
<keyword evidence="2" id="KW-1185">Reference proteome</keyword>
<organism evidence="1 2">
    <name type="scientific">Ectocarpus siliculosus</name>
    <name type="common">Brown alga</name>
    <name type="synonym">Conferva siliculosa</name>
    <dbReference type="NCBI Taxonomy" id="2880"/>
    <lineage>
        <taxon>Eukaryota</taxon>
        <taxon>Sar</taxon>
        <taxon>Stramenopiles</taxon>
        <taxon>Ochrophyta</taxon>
        <taxon>PX clade</taxon>
        <taxon>Phaeophyceae</taxon>
        <taxon>Ectocarpales</taxon>
        <taxon>Ectocarpaceae</taxon>
        <taxon>Ectocarpus</taxon>
    </lineage>
</organism>
<dbReference type="AlphaFoldDB" id="D7FPZ6"/>
<evidence type="ECO:0000313" key="2">
    <source>
        <dbReference type="Proteomes" id="UP000002630"/>
    </source>
</evidence>
<dbReference type="OrthoDB" id="10364011at2759"/>
<proteinExistence type="predicted"/>
<gene>
    <name evidence="1" type="ORF">Esi_0002_0063</name>
</gene>